<keyword evidence="2" id="KW-1185">Reference proteome</keyword>
<sequence length="149" mass="16444">MVPPILTGTFHSKSIASLSKAKTDLIVEKECHDTGIATKDSEYLALKADFDKQEVRRQERKVRMSASAGAIVRQWELVQEFKRGKGDGWDVREAEAQYREVSIEEAKIDGKTPPVFPETFTGFSAGALVNDILDDDDAVDNDTNAPGTN</sequence>
<gene>
    <name evidence="1" type="ORF">TAV2_LOCUS9519</name>
</gene>
<name>A0AAU9RVZ1_THLAR</name>
<organism evidence="1 2">
    <name type="scientific">Thlaspi arvense</name>
    <name type="common">Field penny-cress</name>
    <dbReference type="NCBI Taxonomy" id="13288"/>
    <lineage>
        <taxon>Eukaryota</taxon>
        <taxon>Viridiplantae</taxon>
        <taxon>Streptophyta</taxon>
        <taxon>Embryophyta</taxon>
        <taxon>Tracheophyta</taxon>
        <taxon>Spermatophyta</taxon>
        <taxon>Magnoliopsida</taxon>
        <taxon>eudicotyledons</taxon>
        <taxon>Gunneridae</taxon>
        <taxon>Pentapetalae</taxon>
        <taxon>rosids</taxon>
        <taxon>malvids</taxon>
        <taxon>Brassicales</taxon>
        <taxon>Brassicaceae</taxon>
        <taxon>Thlaspideae</taxon>
        <taxon>Thlaspi</taxon>
    </lineage>
</organism>
<accession>A0AAU9RVZ1</accession>
<evidence type="ECO:0000313" key="2">
    <source>
        <dbReference type="Proteomes" id="UP000836841"/>
    </source>
</evidence>
<protein>
    <submittedName>
        <fullName evidence="1">Uncharacterized protein</fullName>
    </submittedName>
</protein>
<dbReference type="Proteomes" id="UP000836841">
    <property type="component" value="Chromosome 3"/>
</dbReference>
<reference evidence="1 2" key="1">
    <citation type="submission" date="2022-03" db="EMBL/GenBank/DDBJ databases">
        <authorList>
            <person name="Nunn A."/>
            <person name="Chopra R."/>
            <person name="Nunn A."/>
            <person name="Contreras Garrido A."/>
        </authorList>
    </citation>
    <scope>NUCLEOTIDE SEQUENCE [LARGE SCALE GENOMIC DNA]</scope>
</reference>
<proteinExistence type="predicted"/>
<evidence type="ECO:0000313" key="1">
    <source>
        <dbReference type="EMBL" id="CAH2052324.1"/>
    </source>
</evidence>
<dbReference type="EMBL" id="OU466859">
    <property type="protein sequence ID" value="CAH2052324.1"/>
    <property type="molecule type" value="Genomic_DNA"/>
</dbReference>
<dbReference type="AlphaFoldDB" id="A0AAU9RVZ1"/>